<dbReference type="PANTHER" id="PTHR43029">
    <property type="entry name" value="AMMONIUM TRANSPORTER MEP2"/>
    <property type="match status" value="1"/>
</dbReference>
<evidence type="ECO:0000256" key="10">
    <source>
        <dbReference type="ARBA" id="ARBA00050025"/>
    </source>
</evidence>
<protein>
    <recommendedName>
        <fullName evidence="10 12">Ammonium transporter</fullName>
    </recommendedName>
</protein>
<comment type="subunit">
    <text evidence="3">Homotrimer.</text>
</comment>
<gene>
    <name evidence="14" type="ORF">FF36_05355</name>
</gene>
<dbReference type="AlphaFoldDB" id="A0A0D8B8F9"/>
<feature type="transmembrane region" description="Helical" evidence="12">
    <location>
        <begin position="310"/>
        <end position="329"/>
    </location>
</feature>
<dbReference type="InterPro" id="IPR018047">
    <property type="entry name" value="Ammonium_transpt_CS"/>
</dbReference>
<keyword evidence="5" id="KW-1003">Cell membrane</keyword>
<evidence type="ECO:0000256" key="8">
    <source>
        <dbReference type="ARBA" id="ARBA00023136"/>
    </source>
</evidence>
<dbReference type="PANTHER" id="PTHR43029:SF10">
    <property type="entry name" value="AMMONIUM TRANSPORTER MEP2"/>
    <property type="match status" value="1"/>
</dbReference>
<sequence>MVKMDTGDTAWMLISSAIVLFMTPGLAFFYGGMVRAKNVLGMIMQNFFCIGIVTLVWSVVGFSVAFGAGNGFWGGFHFFALQHLSEGDNNIPYVVFVAFQLMFAIITPALITGSVADRMKFSAFAVFVPLWSVLVYSPIAHWVWSTSGWLYKRGAMDFAGGTVVHANAGIAAIVLALVLGKRAGWPTGDFRPHNVPFVLLGTGILWVGWFGFNAGSALGSNKLAGFALLNTQIATGVAILGWLAIEKIRDGKATTLGAASGAVAGLVAITPACGFVSPMGSIAVGGLAGVVCALATSIKGKVGIDDSLDVGAVHLVGGVLGALLTGFFATVDTNSAGHDGIFYGGPWSVLGEQALAVGATLGYSAVVTAIIALAIKYTIGLKLSDEDQITGMDEALHGETAYRFTSIGGGGSLSTSVTPVKVPEEAQA</sequence>
<evidence type="ECO:0000256" key="12">
    <source>
        <dbReference type="RuleBase" id="RU362002"/>
    </source>
</evidence>
<evidence type="ECO:0000256" key="3">
    <source>
        <dbReference type="ARBA" id="ARBA00011233"/>
    </source>
</evidence>
<dbReference type="InterPro" id="IPR001905">
    <property type="entry name" value="Ammonium_transpt"/>
</dbReference>
<keyword evidence="4 12" id="KW-0813">Transport</keyword>
<dbReference type="RefSeq" id="WP_044887831.1">
    <property type="nucleotide sequence ID" value="NZ_JYFN01000062.1"/>
</dbReference>
<keyword evidence="8 12" id="KW-0472">Membrane</keyword>
<dbReference type="FunFam" id="1.10.3430.10:FF:000007">
    <property type="entry name" value="Ammonium transporter"/>
    <property type="match status" value="1"/>
</dbReference>
<reference evidence="15" key="1">
    <citation type="submission" date="2015-02" db="EMBL/GenBank/DDBJ databases">
        <title>Draft Genome of Frankia sp. CpI1-S.</title>
        <authorList>
            <person name="Oshone R.T."/>
            <person name="Ngom M."/>
            <person name="Ghodhbane-Gtari F."/>
            <person name="Gtari M."/>
            <person name="Morris K."/>
            <person name="Thomas K."/>
            <person name="Sen A."/>
            <person name="Tisa L.S."/>
        </authorList>
    </citation>
    <scope>NUCLEOTIDE SEQUENCE [LARGE SCALE GENOMIC DNA]</scope>
    <source>
        <strain evidence="15">CpI1-S</strain>
    </source>
</reference>
<evidence type="ECO:0000256" key="6">
    <source>
        <dbReference type="ARBA" id="ARBA00022692"/>
    </source>
</evidence>
<evidence type="ECO:0000259" key="13">
    <source>
        <dbReference type="Pfam" id="PF00909"/>
    </source>
</evidence>
<dbReference type="InterPro" id="IPR024041">
    <property type="entry name" value="NH4_transpt_AmtB-like_dom"/>
</dbReference>
<organism evidence="14 15">
    <name type="scientific">Frankia torreyi</name>
    <dbReference type="NCBI Taxonomy" id="1856"/>
    <lineage>
        <taxon>Bacteria</taxon>
        <taxon>Bacillati</taxon>
        <taxon>Actinomycetota</taxon>
        <taxon>Actinomycetes</taxon>
        <taxon>Frankiales</taxon>
        <taxon>Frankiaceae</taxon>
        <taxon>Frankia</taxon>
    </lineage>
</organism>
<proteinExistence type="inferred from homology"/>
<feature type="domain" description="Ammonium transporter AmtB-like" evidence="13">
    <location>
        <begin position="10"/>
        <end position="402"/>
    </location>
</feature>
<dbReference type="InterPro" id="IPR029020">
    <property type="entry name" value="Ammonium/urea_transptr"/>
</dbReference>
<evidence type="ECO:0000256" key="7">
    <source>
        <dbReference type="ARBA" id="ARBA00022989"/>
    </source>
</evidence>
<feature type="transmembrane region" description="Helical" evidence="12">
    <location>
        <begin position="278"/>
        <end position="298"/>
    </location>
</feature>
<dbReference type="EMBL" id="JYFN01000062">
    <property type="protein sequence ID" value="KJE20380.1"/>
    <property type="molecule type" value="Genomic_DNA"/>
</dbReference>
<dbReference type="SUPFAM" id="SSF111352">
    <property type="entry name" value="Ammonium transporter"/>
    <property type="match status" value="1"/>
</dbReference>
<feature type="transmembrane region" description="Helical" evidence="12">
    <location>
        <begin position="255"/>
        <end position="272"/>
    </location>
</feature>
<evidence type="ECO:0000256" key="2">
    <source>
        <dbReference type="ARBA" id="ARBA00005887"/>
    </source>
</evidence>
<dbReference type="NCBIfam" id="TIGR00836">
    <property type="entry name" value="amt"/>
    <property type="match status" value="1"/>
</dbReference>
<feature type="transmembrane region" description="Helical" evidence="12">
    <location>
        <begin position="195"/>
        <end position="212"/>
    </location>
</feature>
<comment type="function">
    <text evidence="11">Involved in the uptake of ammonium/ammonia (NH(4)(+)/NH(3)).</text>
</comment>
<evidence type="ECO:0000256" key="9">
    <source>
        <dbReference type="ARBA" id="ARBA00023177"/>
    </source>
</evidence>
<keyword evidence="15" id="KW-1185">Reference proteome</keyword>
<evidence type="ECO:0000256" key="5">
    <source>
        <dbReference type="ARBA" id="ARBA00022475"/>
    </source>
</evidence>
<feature type="transmembrane region" description="Helical" evidence="12">
    <location>
        <begin position="12"/>
        <end position="34"/>
    </location>
</feature>
<comment type="similarity">
    <text evidence="2 12">Belongs to the ammonia transporter channel (TC 1.A.11.2) family.</text>
</comment>
<keyword evidence="7 12" id="KW-1133">Transmembrane helix</keyword>
<comment type="subcellular location">
    <subcellularLocation>
        <location evidence="1 12">Cell membrane</location>
        <topology evidence="1 12">Multi-pass membrane protein</topology>
    </subcellularLocation>
</comment>
<dbReference type="PATRIC" id="fig|1502723.3.peg.5764"/>
<evidence type="ECO:0000256" key="11">
    <source>
        <dbReference type="ARBA" id="ARBA00054862"/>
    </source>
</evidence>
<keyword evidence="9 12" id="KW-0924">Ammonia transport</keyword>
<evidence type="ECO:0000313" key="15">
    <source>
        <dbReference type="Proteomes" id="UP000032545"/>
    </source>
</evidence>
<dbReference type="Proteomes" id="UP000032545">
    <property type="component" value="Unassembled WGS sequence"/>
</dbReference>
<dbReference type="Gene3D" id="1.10.3430.10">
    <property type="entry name" value="Ammonium transporter AmtB like domains"/>
    <property type="match status" value="1"/>
</dbReference>
<feature type="transmembrane region" description="Helical" evidence="12">
    <location>
        <begin position="123"/>
        <end position="144"/>
    </location>
</feature>
<dbReference type="GO" id="GO:0008519">
    <property type="term" value="F:ammonium channel activity"/>
    <property type="evidence" value="ECO:0007669"/>
    <property type="project" value="InterPro"/>
</dbReference>
<accession>A0A0D8B8F9</accession>
<feature type="transmembrane region" description="Helical" evidence="12">
    <location>
        <begin position="93"/>
        <end position="111"/>
    </location>
</feature>
<keyword evidence="6 12" id="KW-0812">Transmembrane</keyword>
<feature type="transmembrane region" description="Helical" evidence="12">
    <location>
        <begin position="354"/>
        <end position="375"/>
    </location>
</feature>
<dbReference type="OrthoDB" id="9814202at2"/>
<evidence type="ECO:0000313" key="14">
    <source>
        <dbReference type="EMBL" id="KJE20380.1"/>
    </source>
</evidence>
<dbReference type="PROSITE" id="PS01219">
    <property type="entry name" value="AMMONIUM_TRANSP"/>
    <property type="match status" value="1"/>
</dbReference>
<comment type="caution">
    <text evidence="14">The sequence shown here is derived from an EMBL/GenBank/DDBJ whole genome shotgun (WGS) entry which is preliminary data.</text>
</comment>
<feature type="transmembrane region" description="Helical" evidence="12">
    <location>
        <begin position="46"/>
        <end position="73"/>
    </location>
</feature>
<dbReference type="GO" id="GO:0005886">
    <property type="term" value="C:plasma membrane"/>
    <property type="evidence" value="ECO:0007669"/>
    <property type="project" value="UniProtKB-SubCell"/>
</dbReference>
<dbReference type="Pfam" id="PF00909">
    <property type="entry name" value="Ammonium_transp"/>
    <property type="match status" value="1"/>
</dbReference>
<evidence type="ECO:0000256" key="4">
    <source>
        <dbReference type="ARBA" id="ARBA00022448"/>
    </source>
</evidence>
<evidence type="ECO:0000256" key="1">
    <source>
        <dbReference type="ARBA" id="ARBA00004651"/>
    </source>
</evidence>
<feature type="transmembrane region" description="Helical" evidence="12">
    <location>
        <begin position="164"/>
        <end position="183"/>
    </location>
</feature>
<name>A0A0D8B8F9_9ACTN</name>
<reference evidence="14 15" key="2">
    <citation type="journal article" date="2016" name="Genome Announc.">
        <title>Permanent Draft Genome Sequences for Two Variants of Frankia sp. Strain CpI1, the First Frankia Strain Isolated from Root Nodules of Comptonia peregrina.</title>
        <authorList>
            <person name="Oshone R."/>
            <person name="Hurst S.G.IV."/>
            <person name="Abebe-Akele F."/>
            <person name="Simpson S."/>
            <person name="Morris K."/>
            <person name="Thomas W.K."/>
            <person name="Tisa L.S."/>
        </authorList>
    </citation>
    <scope>NUCLEOTIDE SEQUENCE [LARGE SCALE GENOMIC DNA]</scope>
    <source>
        <strain evidence="15">CpI1-S</strain>
    </source>
</reference>
<feature type="transmembrane region" description="Helical" evidence="12">
    <location>
        <begin position="224"/>
        <end position="243"/>
    </location>
</feature>